<proteinExistence type="predicted"/>
<protein>
    <submittedName>
        <fullName evidence="1">Uncharacterized protein</fullName>
    </submittedName>
</protein>
<sequence length="22" mass="2722">MKGISIQDRFWLPDIGFFYLFK</sequence>
<dbReference type="AlphaFoldDB" id="A0A2P2P7P2"/>
<organism evidence="1">
    <name type="scientific">Rhizophora mucronata</name>
    <name type="common">Asiatic mangrove</name>
    <dbReference type="NCBI Taxonomy" id="61149"/>
    <lineage>
        <taxon>Eukaryota</taxon>
        <taxon>Viridiplantae</taxon>
        <taxon>Streptophyta</taxon>
        <taxon>Embryophyta</taxon>
        <taxon>Tracheophyta</taxon>
        <taxon>Spermatophyta</taxon>
        <taxon>Magnoliopsida</taxon>
        <taxon>eudicotyledons</taxon>
        <taxon>Gunneridae</taxon>
        <taxon>Pentapetalae</taxon>
        <taxon>rosids</taxon>
        <taxon>fabids</taxon>
        <taxon>Malpighiales</taxon>
        <taxon>Rhizophoraceae</taxon>
        <taxon>Rhizophora</taxon>
    </lineage>
</organism>
<evidence type="ECO:0000313" key="1">
    <source>
        <dbReference type="EMBL" id="MBX50641.1"/>
    </source>
</evidence>
<accession>A0A2P2P7P2</accession>
<name>A0A2P2P7P2_RHIMU</name>
<reference evidence="1" key="1">
    <citation type="submission" date="2018-02" db="EMBL/GenBank/DDBJ databases">
        <title>Rhizophora mucronata_Transcriptome.</title>
        <authorList>
            <person name="Meera S.P."/>
            <person name="Sreeshan A."/>
            <person name="Augustine A."/>
        </authorList>
    </citation>
    <scope>NUCLEOTIDE SEQUENCE</scope>
    <source>
        <tissue evidence="1">Leaf</tissue>
    </source>
</reference>
<dbReference type="EMBL" id="GGEC01070157">
    <property type="protein sequence ID" value="MBX50641.1"/>
    <property type="molecule type" value="Transcribed_RNA"/>
</dbReference>